<name>A0A915SFA4_9ARCH</name>
<reference evidence="21" key="1">
    <citation type="journal article" date="2022" name="Int. J. Syst. Evol. Microbiol.">
        <title>Nanobdella aerobiophila gen. nov., sp. nov., a thermoacidophilic, obligate ectosymbiotic archaeon, and proposal of Nanobdellaceae fam. nov., Nanobdellales ord. nov. and Nanobdellia class. nov.</title>
        <authorList>
            <person name="Kato S."/>
            <person name="Ogasawara A."/>
            <person name="Itoh T."/>
            <person name="Sakai H.D."/>
            <person name="Shimizu M."/>
            <person name="Yuki M."/>
            <person name="Kaneko M."/>
            <person name="Takashina T."/>
            <person name="Ohkuma M."/>
        </authorList>
    </citation>
    <scope>NUCLEOTIDE SEQUENCE [LARGE SCALE GENOMIC DNA]</scope>
    <source>
        <strain evidence="21">MJ1</strain>
    </source>
</reference>
<dbReference type="InterPro" id="IPR036844">
    <property type="entry name" value="Hint_dom_sf"/>
</dbReference>
<keyword evidence="13" id="KW-0651">Protein splicing</keyword>
<feature type="domain" description="DOD-type homing endonuclease" evidence="18">
    <location>
        <begin position="436"/>
        <end position="583"/>
    </location>
</feature>
<dbReference type="KEGG" id="naer:MJ1_0094"/>
<organism evidence="20 21">
    <name type="scientific">Nanobdella aerobiophila</name>
    <dbReference type="NCBI Taxonomy" id="2586965"/>
    <lineage>
        <taxon>Archaea</taxon>
        <taxon>Nanobdellota</taxon>
        <taxon>Nanobdellia</taxon>
        <taxon>Nanobdellales</taxon>
        <taxon>Nanobdellaceae</taxon>
        <taxon>Nanobdella</taxon>
    </lineage>
</organism>
<proteinExistence type="inferred from homology"/>
<keyword evidence="11 16" id="KW-0067">ATP-binding</keyword>
<dbReference type="NCBIfam" id="TIGR01445">
    <property type="entry name" value="intein_Nterm"/>
    <property type="match status" value="1"/>
</dbReference>
<dbReference type="PRINTS" id="PR00830">
    <property type="entry name" value="ENDOLAPTASE"/>
</dbReference>
<dbReference type="InterPro" id="IPR030934">
    <property type="entry name" value="Intein_C"/>
</dbReference>
<dbReference type="Gene3D" id="3.30.230.10">
    <property type="match status" value="1"/>
</dbReference>
<sequence length="1094" mass="124966">MSDNSIISITDLYKIFTFKSTKDIEVPKKISEQVIGQDSALDIIKKAANQKRNVLLIGDPGTGKSMLAQALAEIISENKNNIDSLEDIVVFPNPQDEYNPIVRTFPAGTGKKLVDEMKKKIAEQAKFFQYFYLALLLIASLTPLYFYYVQNYIMAGSTFIGFMILIAGLSFSMQFVQKQILKGVPKVIVDNKDKTSVPFVDATGAFEGMLFGDVLHDPYQCLRKQNEIYVVNGEKIIPMEINKFVENILKENEDKLFINEENNIKIVATKVNKPIYILGYKDGKIQPVKVISVNKRIGPQEIYNINSRDVVISVTPDHKIFDRNLKMIEAENIKKDIFYRFYDNINILTEEDIVRTYGEEELERYKLYLKWKEFKEKNPGIGYKKAAKILNILEFKIKEWEEGMKPPSLYIIGELKKLNLLPLKLSDDRLLIIARIIGGLFGNGNIDKNLNTLAYISSEKEAIDNFIRDLKSIFGDFTYEIRESDKAYLFRTTERRIIRFFVALGAPVGKKTEIILKIPEWIYNRRDLILSFLDGFYSAEGFVPRYWKCKDGHKIKNKVEIILLNKNKETIEELERFIDKLYTLRLKARLRIERRDGKYLIRIMFSQSFENTFRLYKLIGFSYSPRKRERFEEVINSYIKDYSEFKRKNVLEAIQILKYNYDRKLYRVKELVDVTYNITTESGNLIVNGILVKNSGGLETPAHQRVVAGAIHKANKGVLFIDEIGTLRPEVQIELLTVLQEKKYSIFGRSERSAGAMVRTTPAPADFILVAAGNLETVEKLHPAFRSRIRGYGYEVYMKSETKFTKETALKYAQFVAQEVKKSGNIPPFTKEAVIEVIKEAQRRSGKKDYLTLRLRDLGGLIRLAGDIARLKNKEFVEAEDVIEAKDKALTLEDQISRYYIERRKEYELIKNEGSLIGRVNGLAVIGSKIYYSGIVLPVEAEVVPGKGAGKVIATGNLGKIAKEAIINVSTVIKKKFKEDLKKYDVHVQFLQTYEGVEGDSASITVATAIISALKNWPVRQDIAMTGSLSIRGEVLPIGGVIAKIEAAIEYGLKEVLVPESNYNDIPEDLFNKIKIIPVKTIDEVIDHALIKNI</sequence>
<feature type="transmembrane region" description="Helical" evidence="16">
    <location>
        <begin position="127"/>
        <end position="146"/>
    </location>
</feature>
<dbReference type="SUPFAM" id="SSF55608">
    <property type="entry name" value="Homing endonucleases"/>
    <property type="match status" value="1"/>
</dbReference>
<evidence type="ECO:0000259" key="19">
    <source>
        <dbReference type="PROSITE" id="PS51786"/>
    </source>
</evidence>
<keyword evidence="8 16" id="KW-0378">Hydrolase</keyword>
<dbReference type="SUPFAM" id="SSF51294">
    <property type="entry name" value="Hedgehog/intein (Hint) domain"/>
    <property type="match status" value="1"/>
</dbReference>
<evidence type="ECO:0000256" key="9">
    <source>
        <dbReference type="ARBA" id="ARBA00022813"/>
    </source>
</evidence>
<dbReference type="Pfam" id="PF05362">
    <property type="entry name" value="Lon_C"/>
    <property type="match status" value="1"/>
</dbReference>
<dbReference type="InterPro" id="IPR027417">
    <property type="entry name" value="P-loop_NTPase"/>
</dbReference>
<evidence type="ECO:0000256" key="16">
    <source>
        <dbReference type="RuleBase" id="RU369001"/>
    </source>
</evidence>
<dbReference type="InterPro" id="IPR000523">
    <property type="entry name" value="Mg_chelatse_chII-like_cat_dom"/>
</dbReference>
<dbReference type="InterPro" id="IPR004663">
    <property type="entry name" value="Lon_arc"/>
</dbReference>
<gene>
    <name evidence="20" type="ORF">MJ1_0094</name>
</gene>
<dbReference type="InterPro" id="IPR014721">
    <property type="entry name" value="Ribsml_uS5_D2-typ_fold_subgr"/>
</dbReference>
<dbReference type="PANTHER" id="PTHR10046">
    <property type="entry name" value="ATP DEPENDENT LON PROTEASE FAMILY MEMBER"/>
    <property type="match status" value="1"/>
</dbReference>
<protein>
    <recommendedName>
        <fullName evidence="3 16">Archaeal Lon protease</fullName>
        <ecNumber evidence="16">3.4.21.-</ecNumber>
    </recommendedName>
    <alternativeName>
        <fullName evidence="16">ATP-dependent protease La homolog</fullName>
    </alternativeName>
</protein>
<dbReference type="Pfam" id="PF01078">
    <property type="entry name" value="Mg_chelatase"/>
    <property type="match status" value="1"/>
</dbReference>
<evidence type="ECO:0000256" key="3">
    <source>
        <dbReference type="ARBA" id="ARBA00022016"/>
    </source>
</evidence>
<keyword evidence="4 16" id="KW-1003">Cell membrane</keyword>
<dbReference type="GO" id="GO:0004252">
    <property type="term" value="F:serine-type endopeptidase activity"/>
    <property type="evidence" value="ECO:0007669"/>
    <property type="project" value="UniProtKB-UniRule"/>
</dbReference>
<keyword evidence="21" id="KW-1185">Reference proteome</keyword>
<dbReference type="Pfam" id="PF20436">
    <property type="entry name" value="LonB_AAA-LID"/>
    <property type="match status" value="1"/>
</dbReference>
<dbReference type="EMBL" id="AP019769">
    <property type="protein sequence ID" value="BBL45269.1"/>
    <property type="molecule type" value="Genomic_DNA"/>
</dbReference>
<dbReference type="InterPro" id="IPR027065">
    <property type="entry name" value="Lon_Prtase"/>
</dbReference>
<feature type="transmembrane region" description="Helical" evidence="16">
    <location>
        <begin position="152"/>
        <end position="176"/>
    </location>
</feature>
<dbReference type="InterPro" id="IPR020568">
    <property type="entry name" value="Ribosomal_Su5_D2-typ_SF"/>
</dbReference>
<dbReference type="RefSeq" id="WP_258393308.1">
    <property type="nucleotide sequence ID" value="NZ_AP019769.1"/>
</dbReference>
<keyword evidence="10 16" id="KW-0720">Serine protease</keyword>
<evidence type="ECO:0000259" key="17">
    <source>
        <dbReference type="PROSITE" id="PS50045"/>
    </source>
</evidence>
<dbReference type="Gene3D" id="1.10.8.60">
    <property type="match status" value="1"/>
</dbReference>
<evidence type="ECO:0000313" key="20">
    <source>
        <dbReference type="EMBL" id="BBL45269.1"/>
    </source>
</evidence>
<dbReference type="PROSITE" id="PS50819">
    <property type="entry name" value="INTEIN_ENDONUCLEASE"/>
    <property type="match status" value="1"/>
</dbReference>
<evidence type="ECO:0000256" key="8">
    <source>
        <dbReference type="ARBA" id="ARBA00022801"/>
    </source>
</evidence>
<evidence type="ECO:0000256" key="1">
    <source>
        <dbReference type="ARBA" id="ARBA00004651"/>
    </source>
</evidence>
<dbReference type="NCBIfam" id="TIGR00764">
    <property type="entry name" value="lon_rel"/>
    <property type="match status" value="1"/>
</dbReference>
<evidence type="ECO:0000313" key="21">
    <source>
        <dbReference type="Proteomes" id="UP001055553"/>
    </source>
</evidence>
<dbReference type="Gene3D" id="2.170.16.10">
    <property type="entry name" value="Hedgehog/Intein (Hint) domain"/>
    <property type="match status" value="1"/>
</dbReference>
<dbReference type="Proteomes" id="UP001055553">
    <property type="component" value="Chromosome"/>
</dbReference>
<feature type="domain" description="Sigma-54 factor interaction" evidence="17">
    <location>
        <begin position="674"/>
        <end position="789"/>
    </location>
</feature>
<dbReference type="PROSITE" id="PS50818">
    <property type="entry name" value="INTEIN_C_TER"/>
    <property type="match status" value="1"/>
</dbReference>
<keyword evidence="6 16" id="KW-0812">Transmembrane</keyword>
<comment type="similarity">
    <text evidence="2 16">Belongs to the peptidase S16 family. Archaeal LonB subfamily.</text>
</comment>
<keyword evidence="12 16" id="KW-1133">Transmembrane helix</keyword>
<evidence type="ECO:0000259" key="18">
    <source>
        <dbReference type="PROSITE" id="PS50819"/>
    </source>
</evidence>
<keyword evidence="9" id="KW-0068">Autocatalytic cleavage</keyword>
<dbReference type="GeneID" id="74568045"/>
<dbReference type="GO" id="GO:0005524">
    <property type="term" value="F:ATP binding"/>
    <property type="evidence" value="ECO:0007669"/>
    <property type="project" value="UniProtKB-UniRule"/>
</dbReference>
<feature type="domain" description="Lon proteolytic" evidence="19">
    <location>
        <begin position="914"/>
        <end position="1092"/>
    </location>
</feature>
<dbReference type="InterPro" id="IPR046843">
    <property type="entry name" value="LonB_AAA-LID"/>
</dbReference>
<dbReference type="GO" id="GO:0006355">
    <property type="term" value="P:regulation of DNA-templated transcription"/>
    <property type="evidence" value="ECO:0007669"/>
    <property type="project" value="InterPro"/>
</dbReference>
<keyword evidence="5 16" id="KW-0645">Protease</keyword>
<accession>A0A915SFA4</accession>
<keyword evidence="14 16" id="KW-0472">Membrane</keyword>
<evidence type="ECO:0000256" key="11">
    <source>
        <dbReference type="ARBA" id="ARBA00022840"/>
    </source>
</evidence>
<dbReference type="GO" id="GO:0004519">
    <property type="term" value="F:endonuclease activity"/>
    <property type="evidence" value="ECO:0007669"/>
    <property type="project" value="InterPro"/>
</dbReference>
<evidence type="ECO:0000256" key="13">
    <source>
        <dbReference type="ARBA" id="ARBA00023000"/>
    </source>
</evidence>
<evidence type="ECO:0000256" key="14">
    <source>
        <dbReference type="ARBA" id="ARBA00023136"/>
    </source>
</evidence>
<comment type="function">
    <text evidence="16">ATP-dependent serine protease that mediates the selective degradation of mutant and abnormal proteins as well as certain short-lived regulatory proteins. Degrades polypeptides processively.</text>
</comment>
<dbReference type="InterPro" id="IPR004042">
    <property type="entry name" value="Intein_endonuc_central"/>
</dbReference>
<dbReference type="EC" id="3.4.21.-" evidence="16"/>
<evidence type="ECO:0000256" key="12">
    <source>
        <dbReference type="ARBA" id="ARBA00022989"/>
    </source>
</evidence>
<dbReference type="GO" id="GO:0030163">
    <property type="term" value="P:protein catabolic process"/>
    <property type="evidence" value="ECO:0007669"/>
    <property type="project" value="UniProtKB-UniRule"/>
</dbReference>
<dbReference type="CDD" id="cd00081">
    <property type="entry name" value="Hint"/>
    <property type="match status" value="1"/>
</dbReference>
<dbReference type="InterPro" id="IPR027434">
    <property type="entry name" value="Homing_endonucl"/>
</dbReference>
<dbReference type="PROSITE" id="PS51786">
    <property type="entry name" value="LON_PROTEOLYTIC"/>
    <property type="match status" value="1"/>
</dbReference>
<evidence type="ECO:0000256" key="15">
    <source>
        <dbReference type="ARBA" id="ARBA00026070"/>
    </source>
</evidence>
<keyword evidence="7 16" id="KW-0547">Nucleotide-binding</keyword>
<evidence type="ECO:0000256" key="7">
    <source>
        <dbReference type="ARBA" id="ARBA00022741"/>
    </source>
</evidence>
<dbReference type="GO" id="GO:0004176">
    <property type="term" value="F:ATP-dependent peptidase activity"/>
    <property type="evidence" value="ECO:0007669"/>
    <property type="project" value="UniProtKB-UniRule"/>
</dbReference>
<dbReference type="PROSITE" id="PS50045">
    <property type="entry name" value="SIGMA54_INTERACT_4"/>
    <property type="match status" value="1"/>
</dbReference>
<evidence type="ECO:0000256" key="4">
    <source>
        <dbReference type="ARBA" id="ARBA00022475"/>
    </source>
</evidence>
<comment type="subcellular location">
    <subcellularLocation>
        <location evidence="1 16">Cell membrane</location>
        <topology evidence="1 16">Multi-pass membrane protein</topology>
    </subcellularLocation>
</comment>
<dbReference type="GO" id="GO:0005886">
    <property type="term" value="C:plasma membrane"/>
    <property type="evidence" value="ECO:0007669"/>
    <property type="project" value="UniProtKB-SubCell"/>
</dbReference>
<evidence type="ECO:0000256" key="10">
    <source>
        <dbReference type="ARBA" id="ARBA00022825"/>
    </source>
</evidence>
<dbReference type="SUPFAM" id="SSF54211">
    <property type="entry name" value="Ribosomal protein S5 domain 2-like"/>
    <property type="match status" value="1"/>
</dbReference>
<dbReference type="InterPro" id="IPR006141">
    <property type="entry name" value="Intein_N"/>
</dbReference>
<dbReference type="InterPro" id="IPR008269">
    <property type="entry name" value="Lon_proteolytic"/>
</dbReference>
<dbReference type="Gene3D" id="3.10.28.10">
    <property type="entry name" value="Homing endonucleases"/>
    <property type="match status" value="1"/>
</dbReference>
<dbReference type="Pfam" id="PF00158">
    <property type="entry name" value="Sigma54_activat"/>
    <property type="match status" value="1"/>
</dbReference>
<evidence type="ECO:0000256" key="6">
    <source>
        <dbReference type="ARBA" id="ARBA00022692"/>
    </source>
</evidence>
<dbReference type="Gene3D" id="3.40.50.300">
    <property type="entry name" value="P-loop containing nucleotide triphosphate hydrolases"/>
    <property type="match status" value="2"/>
</dbReference>
<dbReference type="SUPFAM" id="SSF52540">
    <property type="entry name" value="P-loop containing nucleoside triphosphate hydrolases"/>
    <property type="match status" value="2"/>
</dbReference>
<dbReference type="InterPro" id="IPR002078">
    <property type="entry name" value="Sigma_54_int"/>
</dbReference>
<evidence type="ECO:0000256" key="5">
    <source>
        <dbReference type="ARBA" id="ARBA00022670"/>
    </source>
</evidence>
<evidence type="ECO:0000256" key="2">
    <source>
        <dbReference type="ARBA" id="ARBA00009579"/>
    </source>
</evidence>
<comment type="subunit">
    <text evidence="15 16">Homohexamer. Organized in a ring with a central cavity.</text>
</comment>
<dbReference type="AlphaFoldDB" id="A0A915SFA4"/>
<dbReference type="GO" id="GO:0016539">
    <property type="term" value="P:intein-mediated protein splicing"/>
    <property type="evidence" value="ECO:0007669"/>
    <property type="project" value="InterPro"/>
</dbReference>